<protein>
    <submittedName>
        <fullName evidence="1">Disease resistance protein</fullName>
    </submittedName>
</protein>
<dbReference type="AlphaFoldDB" id="A0A7G0Y2I4"/>
<dbReference type="EMBL" id="MF630966">
    <property type="protein sequence ID" value="ASU09148.1"/>
    <property type="molecule type" value="mRNA"/>
</dbReference>
<gene>
    <name evidence="1" type="primary">R</name>
</gene>
<evidence type="ECO:0000313" key="1">
    <source>
        <dbReference type="EMBL" id="ASU09148.1"/>
    </source>
</evidence>
<dbReference type="PANTHER" id="PTHR33265">
    <property type="entry name" value="AVR9/CF-9 RAPIDLY ELICITED PROTEIN-RELATED"/>
    <property type="match status" value="1"/>
</dbReference>
<organism evidence="1">
    <name type="scientific">Pinus massoniana</name>
    <name type="common">Chinese red pine</name>
    <dbReference type="NCBI Taxonomy" id="88730"/>
    <lineage>
        <taxon>Eukaryota</taxon>
        <taxon>Viridiplantae</taxon>
        <taxon>Streptophyta</taxon>
        <taxon>Embryophyta</taxon>
        <taxon>Tracheophyta</taxon>
        <taxon>Spermatophyta</taxon>
        <taxon>Pinopsida</taxon>
        <taxon>Pinidae</taxon>
        <taxon>Conifers I</taxon>
        <taxon>Pinales</taxon>
        <taxon>Pinaceae</taxon>
        <taxon>Pinus</taxon>
        <taxon>Pinus subgen. Pinus</taxon>
    </lineage>
</organism>
<accession>A0A7G0Y2I4</accession>
<proteinExistence type="evidence at transcript level"/>
<dbReference type="PANTHER" id="PTHR33265:SF6">
    <property type="entry name" value="OS01G0930500 PROTEIN"/>
    <property type="match status" value="1"/>
</dbReference>
<dbReference type="InterPro" id="IPR008480">
    <property type="entry name" value="DUF761_pln"/>
</dbReference>
<name>A0A7G0Y2I4_PINMS</name>
<dbReference type="Pfam" id="PF05553">
    <property type="entry name" value="DUF761"/>
    <property type="match status" value="1"/>
</dbReference>
<reference evidence="1" key="1">
    <citation type="submission" date="2017-08" db="EMBL/GenBank/DDBJ databases">
        <authorList>
            <person name="Li H.H."/>
            <person name="Feng L.L."/>
        </authorList>
    </citation>
    <scope>NUCLEOTIDE SEQUENCE</scope>
</reference>
<sequence length="207" mass="24482">MEVHSTVNHASAKRFWNILRIAFFMIRKGLISKRKMLMDMHLMMERGKVYGRSLRNLVFHHSRGNNHGGFGLQDYEFSCSNSPAIFHMTKRKHHYFPTHILHFPCIHPHQVEDKEEPSTPVFPQLDYSNEYFSKDCLDQNDLPVLQKLSPLLSPLCRRISNSGEDQAYDHQVDRRADEFIAKFYEQLRLQNRMSLLQYQEMLERGTA</sequence>